<organism evidence="9 10">
    <name type="scientific">Streptomyces vulcanius</name>
    <dbReference type="NCBI Taxonomy" id="1441876"/>
    <lineage>
        <taxon>Bacteria</taxon>
        <taxon>Bacillati</taxon>
        <taxon>Actinomycetota</taxon>
        <taxon>Actinomycetes</taxon>
        <taxon>Kitasatosporales</taxon>
        <taxon>Streptomycetaceae</taxon>
        <taxon>Streptomyces</taxon>
    </lineage>
</organism>
<dbReference type="RefSeq" id="WP_381169107.1">
    <property type="nucleotide sequence ID" value="NZ_JBHSFK010000031.1"/>
</dbReference>
<evidence type="ECO:0000256" key="7">
    <source>
        <dbReference type="ARBA" id="ARBA00023291"/>
    </source>
</evidence>
<name>A0ABV9B0C2_9ACTN</name>
<accession>A0ABV9B0C2</accession>
<keyword evidence="4 8" id="KW-0249">Electron transport</keyword>
<dbReference type="Proteomes" id="UP001595839">
    <property type="component" value="Unassembled WGS sequence"/>
</dbReference>
<evidence type="ECO:0000256" key="4">
    <source>
        <dbReference type="ARBA" id="ARBA00022982"/>
    </source>
</evidence>
<evidence type="ECO:0000256" key="8">
    <source>
        <dbReference type="RuleBase" id="RU368020"/>
    </source>
</evidence>
<dbReference type="InterPro" id="IPR001080">
    <property type="entry name" value="3Fe4S_ferredoxin"/>
</dbReference>
<evidence type="ECO:0000313" key="10">
    <source>
        <dbReference type="Proteomes" id="UP001595839"/>
    </source>
</evidence>
<dbReference type="EMBL" id="JBHSFK010000031">
    <property type="protein sequence ID" value="MFC4505142.1"/>
    <property type="molecule type" value="Genomic_DNA"/>
</dbReference>
<keyword evidence="5 8" id="KW-0408">Iron</keyword>
<dbReference type="PRINTS" id="PR00352">
    <property type="entry name" value="3FE4SFRDOXIN"/>
</dbReference>
<comment type="function">
    <text evidence="8">Ferredoxins are iron-sulfur proteins that transfer electrons in a wide variety of metabolic reactions.</text>
</comment>
<comment type="caution">
    <text evidence="9">The sequence shown here is derived from an EMBL/GenBank/DDBJ whole genome shotgun (WGS) entry which is preliminary data.</text>
</comment>
<evidence type="ECO:0000256" key="2">
    <source>
        <dbReference type="ARBA" id="ARBA00022448"/>
    </source>
</evidence>
<dbReference type="Pfam" id="PF13370">
    <property type="entry name" value="Fer4_13"/>
    <property type="match status" value="1"/>
</dbReference>
<protein>
    <recommendedName>
        <fullName evidence="8">Ferredoxin</fullName>
    </recommendedName>
</protein>
<sequence>MFVTVEEDKCVAGGQCVVAAPEVFDQRDDDGVVILLHEKPPVEEFERVRTAATICPAAAIRLTESLPS</sequence>
<dbReference type="Gene3D" id="3.30.70.20">
    <property type="match status" value="1"/>
</dbReference>
<dbReference type="SUPFAM" id="SSF54862">
    <property type="entry name" value="4Fe-4S ferredoxins"/>
    <property type="match status" value="1"/>
</dbReference>
<evidence type="ECO:0000256" key="6">
    <source>
        <dbReference type="ARBA" id="ARBA00023014"/>
    </source>
</evidence>
<gene>
    <name evidence="9" type="ORF">ACFPIH_37630</name>
</gene>
<keyword evidence="6 8" id="KW-0411">Iron-sulfur</keyword>
<evidence type="ECO:0000313" key="9">
    <source>
        <dbReference type="EMBL" id="MFC4505142.1"/>
    </source>
</evidence>
<dbReference type="InterPro" id="IPR051269">
    <property type="entry name" value="Fe-S_cluster_ET"/>
</dbReference>
<keyword evidence="2 8" id="KW-0813">Transport</keyword>
<keyword evidence="7" id="KW-0003">3Fe-4S</keyword>
<evidence type="ECO:0000256" key="1">
    <source>
        <dbReference type="ARBA" id="ARBA00001927"/>
    </source>
</evidence>
<evidence type="ECO:0000256" key="3">
    <source>
        <dbReference type="ARBA" id="ARBA00022723"/>
    </source>
</evidence>
<reference evidence="10" key="1">
    <citation type="journal article" date="2019" name="Int. J. Syst. Evol. Microbiol.">
        <title>The Global Catalogue of Microorganisms (GCM) 10K type strain sequencing project: providing services to taxonomists for standard genome sequencing and annotation.</title>
        <authorList>
            <consortium name="The Broad Institute Genomics Platform"/>
            <consortium name="The Broad Institute Genome Sequencing Center for Infectious Disease"/>
            <person name="Wu L."/>
            <person name="Ma J."/>
        </authorList>
    </citation>
    <scope>NUCLEOTIDE SEQUENCE [LARGE SCALE GENOMIC DNA]</scope>
    <source>
        <strain evidence="10">CGMCC 4.7177</strain>
    </source>
</reference>
<keyword evidence="10" id="KW-1185">Reference proteome</keyword>
<evidence type="ECO:0000256" key="5">
    <source>
        <dbReference type="ARBA" id="ARBA00023004"/>
    </source>
</evidence>
<comment type="cofactor">
    <cofactor evidence="1">
        <name>[3Fe-4S] cluster</name>
        <dbReference type="ChEBI" id="CHEBI:21137"/>
    </cofactor>
</comment>
<dbReference type="PANTHER" id="PTHR36923:SF3">
    <property type="entry name" value="FERREDOXIN"/>
    <property type="match status" value="1"/>
</dbReference>
<proteinExistence type="predicted"/>
<dbReference type="PANTHER" id="PTHR36923">
    <property type="entry name" value="FERREDOXIN"/>
    <property type="match status" value="1"/>
</dbReference>
<keyword evidence="3 8" id="KW-0479">Metal-binding</keyword>